<evidence type="ECO:0000313" key="3">
    <source>
        <dbReference type="EMBL" id="MCK9877537.1"/>
    </source>
</evidence>
<proteinExistence type="predicted"/>
<comment type="caution">
    <text evidence="3">The sequence shown here is derived from an EMBL/GenBank/DDBJ whole genome shotgun (WGS) entry which is preliminary data.</text>
</comment>
<reference evidence="3 4" key="1">
    <citation type="submission" date="2022-04" db="EMBL/GenBank/DDBJ databases">
        <title>Genome diversity in the genus Frankia.</title>
        <authorList>
            <person name="Carlos-Shanley C."/>
            <person name="Hahn D."/>
        </authorList>
    </citation>
    <scope>NUCLEOTIDE SEQUENCE [LARGE SCALE GENOMIC DNA]</scope>
    <source>
        <strain evidence="3 4">Ag45/Mut15</strain>
    </source>
</reference>
<evidence type="ECO:0000256" key="2">
    <source>
        <dbReference type="SAM" id="Phobius"/>
    </source>
</evidence>
<name>A0ABT0K1A0_9ACTN</name>
<dbReference type="RefSeq" id="WP_248825763.1">
    <property type="nucleotide sequence ID" value="NZ_JALKFT010000018.1"/>
</dbReference>
<dbReference type="EMBL" id="JALKFT010000018">
    <property type="protein sequence ID" value="MCK9877537.1"/>
    <property type="molecule type" value="Genomic_DNA"/>
</dbReference>
<feature type="compositionally biased region" description="Pro residues" evidence="1">
    <location>
        <begin position="1"/>
        <end position="14"/>
    </location>
</feature>
<keyword evidence="2" id="KW-0472">Membrane</keyword>
<feature type="transmembrane region" description="Helical" evidence="2">
    <location>
        <begin position="96"/>
        <end position="121"/>
    </location>
</feature>
<dbReference type="InterPro" id="IPR012861">
    <property type="entry name" value="DUF1634"/>
</dbReference>
<evidence type="ECO:0000313" key="4">
    <source>
        <dbReference type="Proteomes" id="UP001201873"/>
    </source>
</evidence>
<sequence length="149" mass="14695">MTRPPPPPQDPPEAPAVSPGPAGARCGHEVGARPVAWVLRVGGILGVLLVVAGLIAAFGQNGAAWTGRSHGDILGPGAALRLSDLAGGLRHARADAIVLLGMVVLAATPAAGVAAAGWCWLRGRQPQLAAVAALVLVLLLVAGALGAAE</sequence>
<keyword evidence="4" id="KW-1185">Reference proteome</keyword>
<feature type="transmembrane region" description="Helical" evidence="2">
    <location>
        <begin position="128"/>
        <end position="148"/>
    </location>
</feature>
<gene>
    <name evidence="3" type="ORF">MXD59_17455</name>
</gene>
<keyword evidence="2" id="KW-0812">Transmembrane</keyword>
<organism evidence="3 4">
    <name type="scientific">Frankia umida</name>
    <dbReference type="NCBI Taxonomy" id="573489"/>
    <lineage>
        <taxon>Bacteria</taxon>
        <taxon>Bacillati</taxon>
        <taxon>Actinomycetota</taxon>
        <taxon>Actinomycetes</taxon>
        <taxon>Frankiales</taxon>
        <taxon>Frankiaceae</taxon>
        <taxon>Frankia</taxon>
    </lineage>
</organism>
<accession>A0ABT0K1A0</accession>
<feature type="transmembrane region" description="Helical" evidence="2">
    <location>
        <begin position="37"/>
        <end position="58"/>
    </location>
</feature>
<protein>
    <submittedName>
        <fullName evidence="3">DUF1634 domain-containing protein</fullName>
    </submittedName>
</protein>
<dbReference type="Pfam" id="PF07843">
    <property type="entry name" value="DUF1634"/>
    <property type="match status" value="1"/>
</dbReference>
<dbReference type="Proteomes" id="UP001201873">
    <property type="component" value="Unassembled WGS sequence"/>
</dbReference>
<feature type="region of interest" description="Disordered" evidence="1">
    <location>
        <begin position="1"/>
        <end position="25"/>
    </location>
</feature>
<evidence type="ECO:0000256" key="1">
    <source>
        <dbReference type="SAM" id="MobiDB-lite"/>
    </source>
</evidence>
<keyword evidence="2" id="KW-1133">Transmembrane helix</keyword>